<protein>
    <submittedName>
        <fullName evidence="1">Uncharacterized protein</fullName>
    </submittedName>
</protein>
<sequence>MYGTSPKHYAWCIQGVSRPVDSKPTWRRSTFASCSTQARSPSLPRNTMLGKRWKSQRLSGKVTCQGRVTRIVRSRAWRIARLSFQLRAPGSANAAE</sequence>
<organism evidence="1 2">
    <name type="scientific">Dichomitus squalens (strain LYAD-421)</name>
    <name type="common">Western red white-rot fungus</name>
    <dbReference type="NCBI Taxonomy" id="732165"/>
    <lineage>
        <taxon>Eukaryota</taxon>
        <taxon>Fungi</taxon>
        <taxon>Dikarya</taxon>
        <taxon>Basidiomycota</taxon>
        <taxon>Agaricomycotina</taxon>
        <taxon>Agaricomycetes</taxon>
        <taxon>Polyporales</taxon>
        <taxon>Polyporaceae</taxon>
        <taxon>Dichomitus</taxon>
    </lineage>
</organism>
<dbReference type="AlphaFoldDB" id="R7SWD8"/>
<dbReference type="GeneID" id="18835770"/>
<dbReference type="KEGG" id="dsq:DICSQDRAFT_138718"/>
<dbReference type="OrthoDB" id="2764551at2759"/>
<accession>R7SWD8</accession>
<dbReference type="RefSeq" id="XP_007368063.1">
    <property type="nucleotide sequence ID" value="XM_007368001.1"/>
</dbReference>
<dbReference type="Proteomes" id="UP000053319">
    <property type="component" value="Unassembled WGS sequence"/>
</dbReference>
<name>R7SWD8_DICSQ</name>
<reference evidence="1 2" key="1">
    <citation type="journal article" date="2012" name="Science">
        <title>The Paleozoic origin of enzymatic lignin decomposition reconstructed from 31 fungal genomes.</title>
        <authorList>
            <person name="Floudas D."/>
            <person name="Binder M."/>
            <person name="Riley R."/>
            <person name="Barry K."/>
            <person name="Blanchette R.A."/>
            <person name="Henrissat B."/>
            <person name="Martinez A.T."/>
            <person name="Otillar R."/>
            <person name="Spatafora J.W."/>
            <person name="Yadav J.S."/>
            <person name="Aerts A."/>
            <person name="Benoit I."/>
            <person name="Boyd A."/>
            <person name="Carlson A."/>
            <person name="Copeland A."/>
            <person name="Coutinho P.M."/>
            <person name="de Vries R.P."/>
            <person name="Ferreira P."/>
            <person name="Findley K."/>
            <person name="Foster B."/>
            <person name="Gaskell J."/>
            <person name="Glotzer D."/>
            <person name="Gorecki P."/>
            <person name="Heitman J."/>
            <person name="Hesse C."/>
            <person name="Hori C."/>
            <person name="Igarashi K."/>
            <person name="Jurgens J.A."/>
            <person name="Kallen N."/>
            <person name="Kersten P."/>
            <person name="Kohler A."/>
            <person name="Kuees U."/>
            <person name="Kumar T.K.A."/>
            <person name="Kuo A."/>
            <person name="LaButti K."/>
            <person name="Larrondo L.F."/>
            <person name="Lindquist E."/>
            <person name="Ling A."/>
            <person name="Lombard V."/>
            <person name="Lucas S."/>
            <person name="Lundell T."/>
            <person name="Martin R."/>
            <person name="McLaughlin D.J."/>
            <person name="Morgenstern I."/>
            <person name="Morin E."/>
            <person name="Murat C."/>
            <person name="Nagy L.G."/>
            <person name="Nolan M."/>
            <person name="Ohm R.A."/>
            <person name="Patyshakuliyeva A."/>
            <person name="Rokas A."/>
            <person name="Ruiz-Duenas F.J."/>
            <person name="Sabat G."/>
            <person name="Salamov A."/>
            <person name="Samejima M."/>
            <person name="Schmutz J."/>
            <person name="Slot J.C."/>
            <person name="St John F."/>
            <person name="Stenlid J."/>
            <person name="Sun H."/>
            <person name="Sun S."/>
            <person name="Syed K."/>
            <person name="Tsang A."/>
            <person name="Wiebenga A."/>
            <person name="Young D."/>
            <person name="Pisabarro A."/>
            <person name="Eastwood D.C."/>
            <person name="Martin F."/>
            <person name="Cullen D."/>
            <person name="Grigoriev I.V."/>
            <person name="Hibbett D.S."/>
        </authorList>
    </citation>
    <scope>NUCLEOTIDE SEQUENCE [LARGE SCALE GENOMIC DNA]</scope>
    <source>
        <strain evidence="1 2">LYAD-421 SS1</strain>
    </source>
</reference>
<proteinExistence type="predicted"/>
<evidence type="ECO:0000313" key="2">
    <source>
        <dbReference type="Proteomes" id="UP000053319"/>
    </source>
</evidence>
<evidence type="ECO:0000313" key="1">
    <source>
        <dbReference type="EMBL" id="EJF59282.1"/>
    </source>
</evidence>
<dbReference type="HOGENOM" id="CLU_2359700_0_0_1"/>
<dbReference type="EMBL" id="JH719426">
    <property type="protein sequence ID" value="EJF59282.1"/>
    <property type="molecule type" value="Genomic_DNA"/>
</dbReference>
<gene>
    <name evidence="1" type="ORF">DICSQDRAFT_138718</name>
</gene>